<dbReference type="Pfam" id="PF13560">
    <property type="entry name" value="HTH_31"/>
    <property type="match status" value="1"/>
</dbReference>
<accession>A0ABU5XUV3</accession>
<evidence type="ECO:0000256" key="1">
    <source>
        <dbReference type="SAM" id="MobiDB-lite"/>
    </source>
</evidence>
<evidence type="ECO:0000313" key="4">
    <source>
        <dbReference type="Proteomes" id="UP001298593"/>
    </source>
</evidence>
<name>A0ABU5XUV3_9MYCO</name>
<protein>
    <submittedName>
        <fullName evidence="3">Helix-turn-helix transcriptional regulator</fullName>
    </submittedName>
</protein>
<dbReference type="PROSITE" id="PS50943">
    <property type="entry name" value="HTH_CROC1"/>
    <property type="match status" value="1"/>
</dbReference>
<feature type="region of interest" description="Disordered" evidence="1">
    <location>
        <begin position="1"/>
        <end position="24"/>
    </location>
</feature>
<keyword evidence="4" id="KW-1185">Reference proteome</keyword>
<evidence type="ECO:0000313" key="3">
    <source>
        <dbReference type="EMBL" id="MEB3031774.1"/>
    </source>
</evidence>
<reference evidence="3 4" key="1">
    <citation type="submission" date="2023-12" db="EMBL/GenBank/DDBJ databases">
        <title>Description of new species of Mycobacterium terrae complex isolated from sewage at the Sao Paulo Zoological Park Foundation in Brazil.</title>
        <authorList>
            <person name="Romagnoli C.L."/>
            <person name="Conceicao E.C."/>
            <person name="Machado E."/>
            <person name="Barreto L.B.P.F."/>
            <person name="Sharma A."/>
            <person name="Silva N.M."/>
            <person name="Marques L.E."/>
            <person name="Juliana M.A."/>
            <person name="Lourenco M.C.S."/>
            <person name="Digiampietri L.A."/>
            <person name="Suffys P.N."/>
            <person name="Viana-Niero C."/>
        </authorList>
    </citation>
    <scope>NUCLEOTIDE SEQUENCE [LARGE SCALE GENOMIC DNA]</scope>
    <source>
        <strain evidence="3 4">MYC340</strain>
    </source>
</reference>
<comment type="caution">
    <text evidence="3">The sequence shown here is derived from an EMBL/GenBank/DDBJ whole genome shotgun (WGS) entry which is preliminary data.</text>
</comment>
<dbReference type="CDD" id="cd00093">
    <property type="entry name" value="HTH_XRE"/>
    <property type="match status" value="1"/>
</dbReference>
<dbReference type="SUPFAM" id="SSF47413">
    <property type="entry name" value="lambda repressor-like DNA-binding domains"/>
    <property type="match status" value="1"/>
</dbReference>
<feature type="domain" description="HTH cro/C1-type" evidence="2">
    <location>
        <begin position="34"/>
        <end position="93"/>
    </location>
</feature>
<dbReference type="Gene3D" id="1.10.260.40">
    <property type="entry name" value="lambda repressor-like DNA-binding domains"/>
    <property type="match status" value="1"/>
</dbReference>
<dbReference type="InterPro" id="IPR001387">
    <property type="entry name" value="Cro/C1-type_HTH"/>
</dbReference>
<evidence type="ECO:0000259" key="2">
    <source>
        <dbReference type="PROSITE" id="PS50943"/>
    </source>
</evidence>
<dbReference type="EMBL" id="JAYJJU010000007">
    <property type="protein sequence ID" value="MEB3031774.1"/>
    <property type="molecule type" value="Genomic_DNA"/>
</dbReference>
<dbReference type="Proteomes" id="UP001298593">
    <property type="component" value="Unassembled WGS sequence"/>
</dbReference>
<organism evidence="3 4">
    <name type="scientific">[Mycobacterium] nativiensis</name>
    <dbReference type="NCBI Taxonomy" id="2855503"/>
    <lineage>
        <taxon>Bacteria</taxon>
        <taxon>Bacillati</taxon>
        <taxon>Actinomycetota</taxon>
        <taxon>Actinomycetes</taxon>
        <taxon>Mycobacteriales</taxon>
        <taxon>Mycobacteriaceae</taxon>
        <taxon>Mycolicibacter</taxon>
    </lineage>
</organism>
<dbReference type="SMART" id="SM00530">
    <property type="entry name" value="HTH_XRE"/>
    <property type="match status" value="1"/>
</dbReference>
<gene>
    <name evidence="3" type="ORF">KV113_09415</name>
</gene>
<proteinExistence type="predicted"/>
<sequence>MKAVHRRLVAEGHGRSRRNSLPNSCGADDFGRRLRCERGNRNLSQRKLADELMRFGVKLDPSAIARIESGAREVKLREAAAIARAMHMIVDDLVPSNREDEAFERFDRTCATAIQHAFKARQHLAKMAQYFRRAAQFVEVFPDIAAEIAAQAGHDRRSSPEGFLESYTKDFPEIEPDAVLDVDATHA</sequence>
<dbReference type="RefSeq" id="WP_329779932.1">
    <property type="nucleotide sequence ID" value="NZ_JAYJJU010000007.1"/>
</dbReference>
<dbReference type="InterPro" id="IPR010982">
    <property type="entry name" value="Lambda_DNA-bd_dom_sf"/>
</dbReference>